<sequence>MSSEWAEDMSYSEVTCMIEKQLHRDLLETGDNFVSNRSGLGLKKFCSTQLFDRCIKNESTTNVVLPLTMDPVKSEVGVESSSPVRRIPIVGYEEVEERARFTAYKMKISSKDLKTFWYVFRRYTDFVRLHSKLKAEFRWCKLTLPRKRWFGNNFDSSFIDNRLLGLQRFIDEVTSDNLLIASSPVREFFCLDQPPSYPVASEENRVIFEALEDTIRDLRLRLAQKEQECESLRSLLSTQQAAMTQITTDTRQRVENCEKSPAIFRDSDFSSD</sequence>
<evidence type="ECO:0000259" key="4">
    <source>
        <dbReference type="PROSITE" id="PS50195"/>
    </source>
</evidence>
<dbReference type="GO" id="GO:0005737">
    <property type="term" value="C:cytoplasm"/>
    <property type="evidence" value="ECO:0007669"/>
    <property type="project" value="UniProtKB-SubCell"/>
</dbReference>
<keyword evidence="6" id="KW-1185">Reference proteome</keyword>
<evidence type="ECO:0000256" key="1">
    <source>
        <dbReference type="ARBA" id="ARBA00004496"/>
    </source>
</evidence>
<dbReference type="SUPFAM" id="SSF64268">
    <property type="entry name" value="PX domain"/>
    <property type="match status" value="1"/>
</dbReference>
<accession>A0ABD0Y3F7</accession>
<organism evidence="5 6">
    <name type="scientific">Ranatra chinensis</name>
    <dbReference type="NCBI Taxonomy" id="642074"/>
    <lineage>
        <taxon>Eukaryota</taxon>
        <taxon>Metazoa</taxon>
        <taxon>Ecdysozoa</taxon>
        <taxon>Arthropoda</taxon>
        <taxon>Hexapoda</taxon>
        <taxon>Insecta</taxon>
        <taxon>Pterygota</taxon>
        <taxon>Neoptera</taxon>
        <taxon>Paraneoptera</taxon>
        <taxon>Hemiptera</taxon>
        <taxon>Heteroptera</taxon>
        <taxon>Panheteroptera</taxon>
        <taxon>Nepomorpha</taxon>
        <taxon>Nepidae</taxon>
        <taxon>Ranatrinae</taxon>
        <taxon>Ranatra</taxon>
    </lineage>
</organism>
<dbReference type="InterPro" id="IPR036871">
    <property type="entry name" value="PX_dom_sf"/>
</dbReference>
<dbReference type="PROSITE" id="PS50195">
    <property type="entry name" value="PX"/>
    <property type="match status" value="1"/>
</dbReference>
<dbReference type="Proteomes" id="UP001558652">
    <property type="component" value="Unassembled WGS sequence"/>
</dbReference>
<dbReference type="InterPro" id="IPR001683">
    <property type="entry name" value="PX_dom"/>
</dbReference>
<evidence type="ECO:0000313" key="6">
    <source>
        <dbReference type="Proteomes" id="UP001558652"/>
    </source>
</evidence>
<gene>
    <name evidence="5" type="ORF">AAG570_004532</name>
</gene>
<dbReference type="Gene3D" id="3.30.1520.10">
    <property type="entry name" value="Phox-like domain"/>
    <property type="match status" value="1"/>
</dbReference>
<keyword evidence="2" id="KW-0963">Cytoplasm</keyword>
<dbReference type="Pfam" id="PF00787">
    <property type="entry name" value="PX"/>
    <property type="match status" value="1"/>
</dbReference>
<evidence type="ECO:0000256" key="2">
    <source>
        <dbReference type="ARBA" id="ARBA00022490"/>
    </source>
</evidence>
<protein>
    <recommendedName>
        <fullName evidence="4">PX domain-containing protein</fullName>
    </recommendedName>
</protein>
<dbReference type="AlphaFoldDB" id="A0ABD0Y3F7"/>
<dbReference type="SMART" id="SM00312">
    <property type="entry name" value="PX"/>
    <property type="match status" value="1"/>
</dbReference>
<name>A0ABD0Y3F7_9HEMI</name>
<evidence type="ECO:0000256" key="3">
    <source>
        <dbReference type="SAM" id="Coils"/>
    </source>
</evidence>
<dbReference type="PANTHER" id="PTHR22999">
    <property type="entry name" value="PX SERINE/THREONINE KINASE PXK"/>
    <property type="match status" value="1"/>
</dbReference>
<dbReference type="EMBL" id="JBFDAA010000016">
    <property type="protein sequence ID" value="KAL1117205.1"/>
    <property type="molecule type" value="Genomic_DNA"/>
</dbReference>
<comment type="caution">
    <text evidence="5">The sequence shown here is derived from an EMBL/GenBank/DDBJ whole genome shotgun (WGS) entry which is preliminary data.</text>
</comment>
<dbReference type="PANTHER" id="PTHR22999:SF23">
    <property type="entry name" value="SORTING NEXIN-16"/>
    <property type="match status" value="1"/>
</dbReference>
<feature type="coiled-coil region" evidence="3">
    <location>
        <begin position="208"/>
        <end position="242"/>
    </location>
</feature>
<evidence type="ECO:0000313" key="5">
    <source>
        <dbReference type="EMBL" id="KAL1117205.1"/>
    </source>
</evidence>
<reference evidence="5 6" key="1">
    <citation type="submission" date="2024-07" db="EMBL/GenBank/DDBJ databases">
        <title>Chromosome-level genome assembly of the water stick insect Ranatra chinensis (Heteroptera: Nepidae).</title>
        <authorList>
            <person name="Liu X."/>
        </authorList>
    </citation>
    <scope>NUCLEOTIDE SEQUENCE [LARGE SCALE GENOMIC DNA]</scope>
    <source>
        <strain evidence="5">Cailab_2021Rc</strain>
        <tissue evidence="5">Muscle</tissue>
    </source>
</reference>
<proteinExistence type="predicted"/>
<keyword evidence="3" id="KW-0175">Coiled coil</keyword>
<dbReference type="InterPro" id="IPR051837">
    <property type="entry name" value="SortingNexin/PXDomain-PKLike"/>
</dbReference>
<comment type="subcellular location">
    <subcellularLocation>
        <location evidence="1">Cytoplasm</location>
    </subcellularLocation>
</comment>
<feature type="domain" description="PX" evidence="4">
    <location>
        <begin position="82"/>
        <end position="196"/>
    </location>
</feature>